<dbReference type="InterPro" id="IPR011990">
    <property type="entry name" value="TPR-like_helical_dom_sf"/>
</dbReference>
<dbReference type="Gene3D" id="1.25.40.10">
    <property type="entry name" value="Tetratricopeptide repeat domain"/>
    <property type="match status" value="2"/>
</dbReference>
<evidence type="ECO:0000256" key="1">
    <source>
        <dbReference type="ARBA" id="ARBA00022801"/>
    </source>
</evidence>
<evidence type="ECO:0000313" key="8">
    <source>
        <dbReference type="Proteomes" id="UP000663827"/>
    </source>
</evidence>
<name>A0A8H3I217_9AGAM</name>
<dbReference type="Pfam" id="PF01734">
    <property type="entry name" value="Patatin"/>
    <property type="match status" value="1"/>
</dbReference>
<dbReference type="Pfam" id="PF00931">
    <property type="entry name" value="NB-ARC"/>
    <property type="match status" value="1"/>
</dbReference>
<dbReference type="PANTHER" id="PTHR24185:SF1">
    <property type="entry name" value="CALCIUM-INDEPENDENT PHOSPHOLIPASE A2-GAMMA"/>
    <property type="match status" value="1"/>
</dbReference>
<comment type="caution">
    <text evidence="4">Lacks conserved residue(s) required for the propagation of feature annotation.</text>
</comment>
<dbReference type="SUPFAM" id="SSF52540">
    <property type="entry name" value="P-loop containing nucleoside triphosphate hydrolases"/>
    <property type="match status" value="1"/>
</dbReference>
<dbReference type="GO" id="GO:0016042">
    <property type="term" value="P:lipid catabolic process"/>
    <property type="evidence" value="ECO:0007669"/>
    <property type="project" value="UniProtKB-KW"/>
</dbReference>
<dbReference type="Gene3D" id="3.40.1090.10">
    <property type="entry name" value="Cytosolic phospholipase A2 catalytic domain"/>
    <property type="match status" value="1"/>
</dbReference>
<organism evidence="7 8">
    <name type="scientific">Rhizoctonia solani</name>
    <dbReference type="NCBI Taxonomy" id="456999"/>
    <lineage>
        <taxon>Eukaryota</taxon>
        <taxon>Fungi</taxon>
        <taxon>Dikarya</taxon>
        <taxon>Basidiomycota</taxon>
        <taxon>Agaricomycotina</taxon>
        <taxon>Agaricomycetes</taxon>
        <taxon>Cantharellales</taxon>
        <taxon>Ceratobasidiaceae</taxon>
        <taxon>Rhizoctonia</taxon>
    </lineage>
</organism>
<dbReference type="InterPro" id="IPR002641">
    <property type="entry name" value="PNPLA_dom"/>
</dbReference>
<gene>
    <name evidence="7" type="ORF">RDB_LOCUS170680</name>
</gene>
<evidence type="ECO:0000256" key="5">
    <source>
        <dbReference type="SAM" id="MobiDB-lite"/>
    </source>
</evidence>
<keyword evidence="3" id="KW-0443">Lipid metabolism</keyword>
<evidence type="ECO:0000313" key="7">
    <source>
        <dbReference type="EMBL" id="CAE7223656.1"/>
    </source>
</evidence>
<dbReference type="EMBL" id="CAJNJQ010006191">
    <property type="protein sequence ID" value="CAE7223656.1"/>
    <property type="molecule type" value="Genomic_DNA"/>
</dbReference>
<dbReference type="GO" id="GO:0047499">
    <property type="term" value="F:calcium-independent phospholipase A2 activity"/>
    <property type="evidence" value="ECO:0007669"/>
    <property type="project" value="TreeGrafter"/>
</dbReference>
<evidence type="ECO:0000259" key="6">
    <source>
        <dbReference type="PROSITE" id="PS51635"/>
    </source>
</evidence>
<feature type="domain" description="PNPLA" evidence="6">
    <location>
        <begin position="38"/>
        <end position="239"/>
    </location>
</feature>
<dbReference type="SUPFAM" id="SSF52151">
    <property type="entry name" value="FabD/lysophospholipase-like"/>
    <property type="match status" value="1"/>
</dbReference>
<reference evidence="7" key="1">
    <citation type="submission" date="2021-01" db="EMBL/GenBank/DDBJ databases">
        <authorList>
            <person name="Kaushik A."/>
        </authorList>
    </citation>
    <scope>NUCLEOTIDE SEQUENCE</scope>
    <source>
        <strain evidence="7">AG5</strain>
    </source>
</reference>
<keyword evidence="2" id="KW-0442">Lipid degradation</keyword>
<sequence>MSKRGGGSDEPVDDELPDYWHKSSRRIVGFSGKSGPSGSSDGGGIRGLSELVLLSEAMDRLGAKYGIPTPKPADFFDIIAGSGTGGVIACMLGRLKMPIDVAIHEYGKLVRKGFSGRRSAGSGGATYLGSYLQSALREMVEGATGNENETMCDKHEGKDECKTIIFAMSKYNMNSGIPVLLRSYPALANSGPDCTIWEALYATMAHPDLFDSIVIHGGSVRQSYIGGDIGNSNPIEHVLLEVRSLYLGRYVSCVLSVGAGHPGTIHIPDSQKFQLFRTKELAAMKHMATDSERVAEVMARRFEDVKGVYFRLSVDQGMQNVDSDDWDKLDVVAAHTGAYLRKSDVSRVMNLVVQAIKDRKTTVAVAWIDGRIPVLTEPPISLKRCPAPTSVFTGRDDEIEGAGLCMAGGVDERRVCVLYGLGGAGKSQLAFKVVEKNRDYWARILYINASSKDAIEDALRSLAIAKEIGHSHTAALDWLGCLRERWLLILDNVNHPSVSQCISEYFPHGNRGSILITTRLADLTLHARGPSSAIRVSSMAPEQALLLLSKMIGLRGRVLPKKDIITAMKLLEDFGHLALAIVHAGAYIGHHPHMTIRNYHGLFLKGRQRMLELYSKLPVKIDDYDKTVYTTWFLCYVLLGRRAQQLLWLIAFLHPRGITTEIFRRASSNIQSYHPIIPLSDIERISDNYLKEYLGNFQDFEGDWDTVTFSDIISELASYSLIESDRINLSYNVHVLVQDWVRSLVLEEGGSLSQWLEHATTLLSRSIGREEILGVESINFKRALGPHISTVLAEHNEPIGANHATFFADVFKAREEWDKEERLRIQVKDELERRLDPEHQDVLKNADDLVAVYQNQGKWTEAQSLCSYVWEMRKSALNDIHIETITSAISLIEILQKQGRLDEARKLHKEVEKGFSEWFIRPCISALSNRSPNPGLELNRRGSLAIRLLRAAQCLGHSRGALIETMFIYDSMVGELGQADKHGQGQAQIAMELIRGVASLGILTEKFEVAMSQYEKLLHAQELAFGSGHRATQQTMQTLAATYLMLSKWQQANEIQRRVFDAYTHTFEESDQNTIFMKIAPCVTFTHIILNEWRQAFLFIQAIRAIGTQDKDGAVAVFSEGTFEEQIQELVNYLARGLTDESRAAYIRPFQDALLTPEGQTPLSQDASRKKKVIGMVREKVVGLGEGSDREIEGFFNLLNSHLVTLFTEASELEPHVSALVTTIIGAAETFTGIKYRVLSNLFNSLPRPSPLRESVYRALLDMASDQGELDVLQIDRTDVNRWLSEWDISEEDKSAFLDTVAEAFRKAGDIETAYGYQLAYLRSISASSPKALEASTRTISSVVAEPSIFELDTLLRLDTLQAAKDHPLFALLKVFTSGDLAQYHEWEASHASTLAEFGK</sequence>
<dbReference type="InterPro" id="IPR027417">
    <property type="entry name" value="P-loop_NTPase"/>
</dbReference>
<evidence type="ECO:0000256" key="2">
    <source>
        <dbReference type="ARBA" id="ARBA00022963"/>
    </source>
</evidence>
<dbReference type="Proteomes" id="UP000663827">
    <property type="component" value="Unassembled WGS sequence"/>
</dbReference>
<keyword evidence="1" id="KW-0378">Hydrolase</keyword>
<dbReference type="PANTHER" id="PTHR24185">
    <property type="entry name" value="CALCIUM-INDEPENDENT PHOSPHOLIPASE A2-GAMMA"/>
    <property type="match status" value="1"/>
</dbReference>
<evidence type="ECO:0000256" key="4">
    <source>
        <dbReference type="PROSITE-ProRule" id="PRU01161"/>
    </source>
</evidence>
<feature type="region of interest" description="Disordered" evidence="5">
    <location>
        <begin position="1"/>
        <end position="20"/>
    </location>
</feature>
<evidence type="ECO:0000256" key="3">
    <source>
        <dbReference type="ARBA" id="ARBA00023098"/>
    </source>
</evidence>
<dbReference type="InterPro" id="IPR002182">
    <property type="entry name" value="NB-ARC"/>
</dbReference>
<proteinExistence type="predicted"/>
<dbReference type="InterPro" id="IPR016035">
    <property type="entry name" value="Acyl_Trfase/lysoPLipase"/>
</dbReference>
<dbReference type="GO" id="GO:0043531">
    <property type="term" value="F:ADP binding"/>
    <property type="evidence" value="ECO:0007669"/>
    <property type="project" value="InterPro"/>
</dbReference>
<dbReference type="SUPFAM" id="SSF48452">
    <property type="entry name" value="TPR-like"/>
    <property type="match status" value="1"/>
</dbReference>
<dbReference type="GO" id="GO:0046486">
    <property type="term" value="P:glycerolipid metabolic process"/>
    <property type="evidence" value="ECO:0007669"/>
    <property type="project" value="UniProtKB-ARBA"/>
</dbReference>
<dbReference type="PROSITE" id="PS51635">
    <property type="entry name" value="PNPLA"/>
    <property type="match status" value="1"/>
</dbReference>
<dbReference type="GO" id="GO:0019369">
    <property type="term" value="P:arachidonate metabolic process"/>
    <property type="evidence" value="ECO:0007669"/>
    <property type="project" value="TreeGrafter"/>
</dbReference>
<accession>A0A8H3I217</accession>
<comment type="caution">
    <text evidence="7">The sequence shown here is derived from an EMBL/GenBank/DDBJ whole genome shotgun (WGS) entry which is preliminary data.</text>
</comment>
<protein>
    <recommendedName>
        <fullName evidence="6">PNPLA domain-containing protein</fullName>
    </recommendedName>
</protein>
<dbReference type="GO" id="GO:0016020">
    <property type="term" value="C:membrane"/>
    <property type="evidence" value="ECO:0007669"/>
    <property type="project" value="TreeGrafter"/>
</dbReference>
<dbReference type="Gene3D" id="3.40.50.300">
    <property type="entry name" value="P-loop containing nucleotide triphosphate hydrolases"/>
    <property type="match status" value="1"/>
</dbReference>
<feature type="short sequence motif" description="GXGXXG" evidence="4">
    <location>
        <begin position="42"/>
        <end position="47"/>
    </location>
</feature>